<dbReference type="InterPro" id="IPR020568">
    <property type="entry name" value="Ribosomal_Su5_D2-typ_SF"/>
</dbReference>
<dbReference type="Gene3D" id="3.30.230.10">
    <property type="match status" value="1"/>
</dbReference>
<dbReference type="HAMAP" id="MF_00227">
    <property type="entry name" value="RNase_P"/>
    <property type="match status" value="1"/>
</dbReference>
<keyword evidence="5 7" id="KW-0378">Hydrolase</keyword>
<dbReference type="Proteomes" id="UP000231179">
    <property type="component" value="Chromosome"/>
</dbReference>
<keyword evidence="2 7" id="KW-0819">tRNA processing</keyword>
<dbReference type="EMBL" id="CP024870">
    <property type="protein sequence ID" value="ATX71682.1"/>
    <property type="molecule type" value="Genomic_DNA"/>
</dbReference>
<dbReference type="Pfam" id="PF00825">
    <property type="entry name" value="Ribonuclease_P"/>
    <property type="match status" value="1"/>
</dbReference>
<evidence type="ECO:0000256" key="3">
    <source>
        <dbReference type="ARBA" id="ARBA00022722"/>
    </source>
</evidence>
<dbReference type="GO" id="GO:0042781">
    <property type="term" value="F:3'-tRNA processing endoribonuclease activity"/>
    <property type="evidence" value="ECO:0007669"/>
    <property type="project" value="TreeGrafter"/>
</dbReference>
<dbReference type="EC" id="3.1.26.5" evidence="7 8"/>
<dbReference type="PANTHER" id="PTHR33992:SF1">
    <property type="entry name" value="RIBONUCLEASE P PROTEIN COMPONENT"/>
    <property type="match status" value="1"/>
</dbReference>
<keyword evidence="6 7" id="KW-0694">RNA-binding</keyword>
<comment type="function">
    <text evidence="1 7">RNaseP catalyzes the removal of the 5'-leader sequence from pre-tRNA to produce the mature 5'-terminus. It can also cleave other RNA substrates such as 4.5S RNA. The protein component plays an auxiliary but essential role in vivo by binding to the 5'-leader sequence and broadening the substrate specificity of the ribozyme.</text>
</comment>
<evidence type="ECO:0000313" key="10">
    <source>
        <dbReference type="Proteomes" id="UP000231179"/>
    </source>
</evidence>
<sequence length="109" mass="13015">MKNQYIIKKNHHFQNIISNKKYIKSPSFVIYYFIDDKKRFKYGVSVGKKLGNAVFRNKVKRQIRQMVRGLLPDIKEKKAQIIIMARVPITKMTFEQNLNELKNSLNKIR</sequence>
<accession>A0A2K8KJV8</accession>
<keyword evidence="4 7" id="KW-0255">Endonuclease</keyword>
<dbReference type="InterPro" id="IPR014721">
    <property type="entry name" value="Ribsml_uS5_D2-typ_fold_subgr"/>
</dbReference>
<dbReference type="RefSeq" id="WP_100255205.1">
    <property type="nucleotide sequence ID" value="NZ_CP024870.1"/>
</dbReference>
<comment type="subunit">
    <text evidence="7">Consists of a catalytic RNA component (M1 or rnpB) and a protein subunit.</text>
</comment>
<dbReference type="PROSITE" id="PS00648">
    <property type="entry name" value="RIBONUCLEASE_P"/>
    <property type="match status" value="1"/>
</dbReference>
<reference evidence="9 10" key="1">
    <citation type="submission" date="2017-11" db="EMBL/GenBank/DDBJ databases">
        <title>Complete genome sequence of Spiroplasma clarkii CN-5 (DSM 19994).</title>
        <authorList>
            <person name="Tsai Y.-M."/>
            <person name="Chang A."/>
            <person name="Lo W.-S."/>
            <person name="Kuo C.-H."/>
        </authorList>
    </citation>
    <scope>NUCLEOTIDE SEQUENCE [LARGE SCALE GENOMIC DNA]</scope>
    <source>
        <strain evidence="9 10">CN-5</strain>
    </source>
</reference>
<protein>
    <recommendedName>
        <fullName evidence="7 8">Ribonuclease P protein component</fullName>
        <shortName evidence="7">RNase P protein</shortName>
        <shortName evidence="7">RNaseP protein</shortName>
        <ecNumber evidence="7 8">3.1.26.5</ecNumber>
    </recommendedName>
    <alternativeName>
        <fullName evidence="7">Protein C5</fullName>
    </alternativeName>
</protein>
<dbReference type="InterPro" id="IPR020539">
    <property type="entry name" value="RNase_P_CS"/>
</dbReference>
<evidence type="ECO:0000313" key="9">
    <source>
        <dbReference type="EMBL" id="ATX71682.1"/>
    </source>
</evidence>
<dbReference type="InterPro" id="IPR000100">
    <property type="entry name" value="RNase_P"/>
</dbReference>
<dbReference type="GO" id="GO:0001682">
    <property type="term" value="P:tRNA 5'-leader removal"/>
    <property type="evidence" value="ECO:0007669"/>
    <property type="project" value="UniProtKB-UniRule"/>
</dbReference>
<dbReference type="NCBIfam" id="TIGR00188">
    <property type="entry name" value="rnpA"/>
    <property type="match status" value="1"/>
</dbReference>
<dbReference type="GO" id="GO:0004526">
    <property type="term" value="F:ribonuclease P activity"/>
    <property type="evidence" value="ECO:0007669"/>
    <property type="project" value="UniProtKB-UniRule"/>
</dbReference>
<dbReference type="GO" id="GO:0000049">
    <property type="term" value="F:tRNA binding"/>
    <property type="evidence" value="ECO:0007669"/>
    <property type="project" value="UniProtKB-UniRule"/>
</dbReference>
<evidence type="ECO:0000256" key="2">
    <source>
        <dbReference type="ARBA" id="ARBA00022694"/>
    </source>
</evidence>
<keyword evidence="3 7" id="KW-0540">Nuclease</keyword>
<dbReference type="GO" id="GO:0030677">
    <property type="term" value="C:ribonuclease P complex"/>
    <property type="evidence" value="ECO:0007669"/>
    <property type="project" value="TreeGrafter"/>
</dbReference>
<comment type="similarity">
    <text evidence="7">Belongs to the RnpA family.</text>
</comment>
<dbReference type="PANTHER" id="PTHR33992">
    <property type="entry name" value="RIBONUCLEASE P PROTEIN COMPONENT"/>
    <property type="match status" value="1"/>
</dbReference>
<dbReference type="SUPFAM" id="SSF54211">
    <property type="entry name" value="Ribosomal protein S5 domain 2-like"/>
    <property type="match status" value="1"/>
</dbReference>
<evidence type="ECO:0000256" key="4">
    <source>
        <dbReference type="ARBA" id="ARBA00022759"/>
    </source>
</evidence>
<name>A0A2K8KJV8_9MOLU</name>
<comment type="catalytic activity">
    <reaction evidence="7">
        <text>Endonucleolytic cleavage of RNA, removing 5'-extranucleotides from tRNA precursor.</text>
        <dbReference type="EC" id="3.1.26.5"/>
    </reaction>
</comment>
<evidence type="ECO:0000256" key="8">
    <source>
        <dbReference type="NCBIfam" id="TIGR00188"/>
    </source>
</evidence>
<keyword evidence="10" id="KW-1185">Reference proteome</keyword>
<evidence type="ECO:0000256" key="7">
    <source>
        <dbReference type="HAMAP-Rule" id="MF_00227"/>
    </source>
</evidence>
<organism evidence="9 10">
    <name type="scientific">Spiroplasma clarkii</name>
    <dbReference type="NCBI Taxonomy" id="2139"/>
    <lineage>
        <taxon>Bacteria</taxon>
        <taxon>Bacillati</taxon>
        <taxon>Mycoplasmatota</taxon>
        <taxon>Mollicutes</taxon>
        <taxon>Entomoplasmatales</taxon>
        <taxon>Spiroplasmataceae</taxon>
        <taxon>Spiroplasma</taxon>
    </lineage>
</organism>
<dbReference type="AlphaFoldDB" id="A0A2K8KJV8"/>
<gene>
    <name evidence="7 9" type="primary">rnpA</name>
    <name evidence="9" type="ORF">SCLAR_v1c13840</name>
</gene>
<evidence type="ECO:0000256" key="6">
    <source>
        <dbReference type="ARBA" id="ARBA00022884"/>
    </source>
</evidence>
<proteinExistence type="inferred from homology"/>
<evidence type="ECO:0000256" key="1">
    <source>
        <dbReference type="ARBA" id="ARBA00002663"/>
    </source>
</evidence>
<evidence type="ECO:0000256" key="5">
    <source>
        <dbReference type="ARBA" id="ARBA00022801"/>
    </source>
</evidence>